<dbReference type="EMBL" id="HBUF01617318">
    <property type="protein sequence ID" value="CAG6780176.1"/>
    <property type="molecule type" value="Transcribed_RNA"/>
</dbReference>
<accession>A0A8D9F7L0</accession>
<sequence length="139" mass="16053">MSYTFHIFFQQHISTFFIRSSSCHSSEQHIISTLFIRSSSCHSSEQHTSTLFIARLVVTRLNNILSVPCSYARLVVTRLNFNMTLSTLFFCMNLGRNRLGLHVVFSALYFNKIQSIASFSFRARLLRDPRNSSSFDLNL</sequence>
<proteinExistence type="predicted"/>
<protein>
    <submittedName>
        <fullName evidence="1">Uncharacterized protein</fullName>
    </submittedName>
</protein>
<organism evidence="1">
    <name type="scientific">Cacopsylla melanoneura</name>
    <dbReference type="NCBI Taxonomy" id="428564"/>
    <lineage>
        <taxon>Eukaryota</taxon>
        <taxon>Metazoa</taxon>
        <taxon>Ecdysozoa</taxon>
        <taxon>Arthropoda</taxon>
        <taxon>Hexapoda</taxon>
        <taxon>Insecta</taxon>
        <taxon>Pterygota</taxon>
        <taxon>Neoptera</taxon>
        <taxon>Paraneoptera</taxon>
        <taxon>Hemiptera</taxon>
        <taxon>Sternorrhyncha</taxon>
        <taxon>Psylloidea</taxon>
        <taxon>Psyllidae</taxon>
        <taxon>Psyllinae</taxon>
        <taxon>Cacopsylla</taxon>
    </lineage>
</organism>
<dbReference type="AlphaFoldDB" id="A0A8D9F7L0"/>
<name>A0A8D9F7L0_9HEMI</name>
<evidence type="ECO:0000313" key="1">
    <source>
        <dbReference type="EMBL" id="CAG6780176.1"/>
    </source>
</evidence>
<reference evidence="1" key="1">
    <citation type="submission" date="2021-05" db="EMBL/GenBank/DDBJ databases">
        <authorList>
            <person name="Alioto T."/>
            <person name="Alioto T."/>
            <person name="Gomez Garrido J."/>
        </authorList>
    </citation>
    <scope>NUCLEOTIDE SEQUENCE</scope>
</reference>